<dbReference type="OrthoDB" id="3990054at2759"/>
<protein>
    <recommendedName>
        <fullName evidence="11">Adipose-regulatory protein</fullName>
    </recommendedName>
</protein>
<keyword evidence="6 8" id="KW-0472">Membrane</keyword>
<dbReference type="STRING" id="2070753.A0A3A2ZK24"/>
<dbReference type="PANTHER" id="PTHR21212">
    <property type="entry name" value="BERNARDINELLI-SEIP CONGENITAL LIPODYSTROPHY 2 HOMOLOG BSCL2 PROTEIN"/>
    <property type="match status" value="1"/>
</dbReference>
<feature type="compositionally biased region" description="Basic and acidic residues" evidence="7">
    <location>
        <begin position="283"/>
        <end position="295"/>
    </location>
</feature>
<keyword evidence="3" id="KW-0256">Endoplasmic reticulum</keyword>
<keyword evidence="2 8" id="KW-0812">Transmembrane</keyword>
<dbReference type="GO" id="GO:0140042">
    <property type="term" value="P:lipid droplet formation"/>
    <property type="evidence" value="ECO:0007669"/>
    <property type="project" value="UniProtKB-ARBA"/>
</dbReference>
<dbReference type="EMBL" id="MVGC01000115">
    <property type="protein sequence ID" value="RJE23559.1"/>
    <property type="molecule type" value="Genomic_DNA"/>
</dbReference>
<feature type="transmembrane region" description="Helical" evidence="8">
    <location>
        <begin position="246"/>
        <end position="268"/>
    </location>
</feature>
<gene>
    <name evidence="9" type="ORF">PHISCL_04102</name>
</gene>
<organism evidence="9 10">
    <name type="scientific">Aspergillus sclerotialis</name>
    <dbReference type="NCBI Taxonomy" id="2070753"/>
    <lineage>
        <taxon>Eukaryota</taxon>
        <taxon>Fungi</taxon>
        <taxon>Dikarya</taxon>
        <taxon>Ascomycota</taxon>
        <taxon>Pezizomycotina</taxon>
        <taxon>Eurotiomycetes</taxon>
        <taxon>Eurotiomycetidae</taxon>
        <taxon>Eurotiales</taxon>
        <taxon>Aspergillaceae</taxon>
        <taxon>Aspergillus</taxon>
        <taxon>Aspergillus subgen. Polypaecilum</taxon>
    </lineage>
</organism>
<dbReference type="CDD" id="cd23995">
    <property type="entry name" value="Seipin_BSCL2_like"/>
    <property type="match status" value="1"/>
</dbReference>
<evidence type="ECO:0000256" key="3">
    <source>
        <dbReference type="ARBA" id="ARBA00022824"/>
    </source>
</evidence>
<evidence type="ECO:0000256" key="7">
    <source>
        <dbReference type="SAM" id="MobiDB-lite"/>
    </source>
</evidence>
<keyword evidence="5" id="KW-0443">Lipid metabolism</keyword>
<dbReference type="GO" id="GO:0006629">
    <property type="term" value="P:lipid metabolic process"/>
    <property type="evidence" value="ECO:0007669"/>
    <property type="project" value="UniProtKB-KW"/>
</dbReference>
<feature type="transmembrane region" description="Helical" evidence="8">
    <location>
        <begin position="39"/>
        <end position="66"/>
    </location>
</feature>
<dbReference type="GO" id="GO:0005789">
    <property type="term" value="C:endoplasmic reticulum membrane"/>
    <property type="evidence" value="ECO:0007669"/>
    <property type="project" value="UniProtKB-SubCell"/>
</dbReference>
<feature type="compositionally biased region" description="Polar residues" evidence="7">
    <location>
        <begin position="327"/>
        <end position="336"/>
    </location>
</feature>
<comment type="caution">
    <text evidence="9">The sequence shown here is derived from an EMBL/GenBank/DDBJ whole genome shotgun (WGS) entry which is preliminary data.</text>
</comment>
<dbReference type="PANTHER" id="PTHR21212:SF0">
    <property type="entry name" value="SEIPIN"/>
    <property type="match status" value="1"/>
</dbReference>
<dbReference type="Proteomes" id="UP000266188">
    <property type="component" value="Unassembled WGS sequence"/>
</dbReference>
<reference evidence="10" key="1">
    <citation type="submission" date="2017-02" db="EMBL/GenBank/DDBJ databases">
        <authorList>
            <person name="Tafer H."/>
            <person name="Lopandic K."/>
        </authorList>
    </citation>
    <scope>NUCLEOTIDE SEQUENCE [LARGE SCALE GENOMIC DNA]</scope>
    <source>
        <strain evidence="10">CBS 366.77</strain>
    </source>
</reference>
<feature type="compositionally biased region" description="Polar residues" evidence="7">
    <location>
        <begin position="343"/>
        <end position="353"/>
    </location>
</feature>
<evidence type="ECO:0000256" key="4">
    <source>
        <dbReference type="ARBA" id="ARBA00022989"/>
    </source>
</evidence>
<evidence type="ECO:0000256" key="5">
    <source>
        <dbReference type="ARBA" id="ARBA00023098"/>
    </source>
</evidence>
<evidence type="ECO:0000256" key="1">
    <source>
        <dbReference type="ARBA" id="ARBA00004477"/>
    </source>
</evidence>
<proteinExistence type="predicted"/>
<keyword evidence="10" id="KW-1185">Reference proteome</keyword>
<name>A0A3A2ZK24_9EURO</name>
<evidence type="ECO:0000313" key="10">
    <source>
        <dbReference type="Proteomes" id="UP000266188"/>
    </source>
</evidence>
<evidence type="ECO:0008006" key="11">
    <source>
        <dbReference type="Google" id="ProtNLM"/>
    </source>
</evidence>
<comment type="subcellular location">
    <subcellularLocation>
        <location evidence="1">Endoplasmic reticulum membrane</location>
        <topology evidence="1">Multi-pass membrane protein</topology>
    </subcellularLocation>
</comment>
<evidence type="ECO:0000313" key="9">
    <source>
        <dbReference type="EMBL" id="RJE23559.1"/>
    </source>
</evidence>
<evidence type="ECO:0000256" key="2">
    <source>
        <dbReference type="ARBA" id="ARBA00022692"/>
    </source>
</evidence>
<dbReference type="InterPro" id="IPR009617">
    <property type="entry name" value="Seipin"/>
</dbReference>
<keyword evidence="4 8" id="KW-1133">Transmembrane helix</keyword>
<dbReference type="AlphaFoldDB" id="A0A3A2ZK24"/>
<evidence type="ECO:0000256" key="8">
    <source>
        <dbReference type="SAM" id="Phobius"/>
    </source>
</evidence>
<dbReference type="Pfam" id="PF06775">
    <property type="entry name" value="Seipin"/>
    <property type="match status" value="1"/>
</dbReference>
<accession>A0A3A2ZK24</accession>
<feature type="region of interest" description="Disordered" evidence="7">
    <location>
        <begin position="275"/>
        <end position="375"/>
    </location>
</feature>
<sequence>MSESDYITEDETETSFISRAMNALITPFRALVSKRAQKAYLGTFLFITTSVLMLCVSSIAYAIFYYKFIPQVGLERVVHLQFGDGHPWGTASLGSDLVSLQAYDVNVELELPRTPSNLAAGNFMLDLALFSHPSTSAKTGTNISSSPLSRSRRPAILTYTSPMVDTACKLSLMPLYVLGWHREAEAVKVQMMEQVEFPRGWRNLPESLRLEIHSDERMQVYSAKVQFTARFTGLRWAMYNWRLSSFLVFSFMFWSTSMLSTSVVWLILAALVSSSGGKHGTGIKKEQRSETPIKEESDDGEEVDNLSQQGDPDPSNHPVQGEIDQEGGSTEGQHNTPIGEASGSHTDSATGTGLESAEARGVQRRRSHLFEGEHS</sequence>
<evidence type="ECO:0000256" key="6">
    <source>
        <dbReference type="ARBA" id="ARBA00023136"/>
    </source>
</evidence>